<dbReference type="InterPro" id="IPR012349">
    <property type="entry name" value="Split_barrel_FMN-bd"/>
</dbReference>
<dbReference type="GO" id="GO:0010181">
    <property type="term" value="F:FMN binding"/>
    <property type="evidence" value="ECO:0007669"/>
    <property type="project" value="InterPro"/>
</dbReference>
<feature type="domain" description="Pyridoxine 5'-phosphate oxidase dimerisation C-terminal" evidence="6">
    <location>
        <begin position="172"/>
        <end position="212"/>
    </location>
</feature>
<sequence>MVDLFDIRKEYTQGRLDEQTAAKDPMTQFHAWFEAYRETLPVEPTIMTVASVDAEGQPWQRILLLKAYDEQGFVFFTNYESNKGQHFANNARASIHFFWIGQERQIQVQGIVTKMTRAEAESYFHSRPRESQLGAWASKQSRPLTNRAELEANFAAVKEAYEGKDVPLPDYWGGYRLVPERVEFWQGGEHRLHDRIEYRRNGREWLQQRLNP</sequence>
<keyword evidence="4 7" id="KW-0560">Oxidoreductase</keyword>
<dbReference type="HAMAP" id="MF_01629">
    <property type="entry name" value="PdxH"/>
    <property type="match status" value="1"/>
</dbReference>
<dbReference type="AlphaFoldDB" id="A0A170PKF9"/>
<dbReference type="Gene3D" id="2.30.110.10">
    <property type="entry name" value="Electron Transport, Fmn-binding Protein, Chain A"/>
    <property type="match status" value="1"/>
</dbReference>
<dbReference type="Pfam" id="PF10590">
    <property type="entry name" value="PNP_phzG_C"/>
    <property type="match status" value="1"/>
</dbReference>
<accession>A0A170PKF9</accession>
<proteinExistence type="inferred from homology"/>
<dbReference type="SUPFAM" id="SSF50475">
    <property type="entry name" value="FMN-binding split barrel"/>
    <property type="match status" value="1"/>
</dbReference>
<keyword evidence="2" id="KW-0285">Flavoprotein</keyword>
<keyword evidence="3" id="KW-0288">FMN</keyword>
<dbReference type="GO" id="GO:0004733">
    <property type="term" value="F:pyridoxamine phosphate oxidase activity"/>
    <property type="evidence" value="ECO:0007669"/>
    <property type="project" value="UniProtKB-EC"/>
</dbReference>
<dbReference type="NCBIfam" id="NF004231">
    <property type="entry name" value="PRK05679.1"/>
    <property type="match status" value="1"/>
</dbReference>
<dbReference type="PANTHER" id="PTHR10851">
    <property type="entry name" value="PYRIDOXINE-5-PHOSPHATE OXIDASE"/>
    <property type="match status" value="1"/>
</dbReference>
<dbReference type="NCBIfam" id="TIGR00558">
    <property type="entry name" value="pdxH"/>
    <property type="match status" value="1"/>
</dbReference>
<organism evidence="7">
    <name type="scientific">hydrothermal vent metagenome</name>
    <dbReference type="NCBI Taxonomy" id="652676"/>
    <lineage>
        <taxon>unclassified sequences</taxon>
        <taxon>metagenomes</taxon>
        <taxon>ecological metagenomes</taxon>
    </lineage>
</organism>
<feature type="domain" description="Pyridoxamine 5'-phosphate oxidase N-terminal" evidence="5">
    <location>
        <begin position="34"/>
        <end position="158"/>
    </location>
</feature>
<evidence type="ECO:0000256" key="1">
    <source>
        <dbReference type="ARBA" id="ARBA00001917"/>
    </source>
</evidence>
<evidence type="ECO:0000313" key="7">
    <source>
        <dbReference type="EMBL" id="CUS40012.1"/>
    </source>
</evidence>
<evidence type="ECO:0000259" key="6">
    <source>
        <dbReference type="Pfam" id="PF10590"/>
    </source>
</evidence>
<dbReference type="InterPro" id="IPR011576">
    <property type="entry name" value="Pyridox_Oxase_N"/>
</dbReference>
<gene>
    <name evidence="7" type="ORF">MGWOODY_Tha2083</name>
</gene>
<protein>
    <submittedName>
        <fullName evidence="7">Pyridoxamine 5'-phosphate oxidase</fullName>
        <ecNumber evidence="7">1.4.3.5</ecNumber>
    </submittedName>
</protein>
<dbReference type="PIRSF" id="PIRSF000190">
    <property type="entry name" value="Pyd_amn-ph_oxd"/>
    <property type="match status" value="1"/>
</dbReference>
<evidence type="ECO:0000256" key="4">
    <source>
        <dbReference type="ARBA" id="ARBA00023002"/>
    </source>
</evidence>
<dbReference type="InterPro" id="IPR000659">
    <property type="entry name" value="Pyridox_Oxase"/>
</dbReference>
<comment type="cofactor">
    <cofactor evidence="1">
        <name>FMN</name>
        <dbReference type="ChEBI" id="CHEBI:58210"/>
    </cofactor>
</comment>
<name>A0A170PKF9_9ZZZZ</name>
<dbReference type="InterPro" id="IPR019576">
    <property type="entry name" value="Pyridoxamine_oxidase_dimer_C"/>
</dbReference>
<dbReference type="GO" id="GO:0008615">
    <property type="term" value="P:pyridoxine biosynthetic process"/>
    <property type="evidence" value="ECO:0007669"/>
    <property type="project" value="InterPro"/>
</dbReference>
<dbReference type="EC" id="1.4.3.5" evidence="7"/>
<dbReference type="PANTHER" id="PTHR10851:SF0">
    <property type="entry name" value="PYRIDOXINE-5'-PHOSPHATE OXIDASE"/>
    <property type="match status" value="1"/>
</dbReference>
<evidence type="ECO:0000256" key="2">
    <source>
        <dbReference type="ARBA" id="ARBA00022630"/>
    </source>
</evidence>
<dbReference type="EMBL" id="CZQC01000001">
    <property type="protein sequence ID" value="CUS40012.1"/>
    <property type="molecule type" value="Genomic_DNA"/>
</dbReference>
<dbReference type="Pfam" id="PF01243">
    <property type="entry name" value="PNPOx_N"/>
    <property type="match status" value="1"/>
</dbReference>
<reference evidence="7" key="1">
    <citation type="submission" date="2015-10" db="EMBL/GenBank/DDBJ databases">
        <authorList>
            <person name="Gilbert D.G."/>
        </authorList>
    </citation>
    <scope>NUCLEOTIDE SEQUENCE</scope>
</reference>
<dbReference type="InterPro" id="IPR019740">
    <property type="entry name" value="Pyridox_Oxase_CS"/>
</dbReference>
<dbReference type="PROSITE" id="PS01064">
    <property type="entry name" value="PYRIDOX_OXIDASE"/>
    <property type="match status" value="1"/>
</dbReference>
<evidence type="ECO:0000259" key="5">
    <source>
        <dbReference type="Pfam" id="PF01243"/>
    </source>
</evidence>
<evidence type="ECO:0000256" key="3">
    <source>
        <dbReference type="ARBA" id="ARBA00022643"/>
    </source>
</evidence>